<keyword evidence="1" id="KW-0812">Transmembrane</keyword>
<evidence type="ECO:0000256" key="1">
    <source>
        <dbReference type="SAM" id="Phobius"/>
    </source>
</evidence>
<accession>A0A9P4W6P8</accession>
<keyword evidence="1" id="KW-1133">Transmembrane helix</keyword>
<sequence>MSNSPDMAQNPNGNTIIIAIIVPACCVVLLVTLLILRHRHRTYLLPGLNHDTEAARKEDRMQKRREELESSIKTQNFYDWLAAQKEKNPGSLLTTDPVCPEPQASIWKMDLFRIVLQMMDPAADLNITR</sequence>
<protein>
    <submittedName>
        <fullName evidence="2">Uncharacterized protein</fullName>
    </submittedName>
</protein>
<organism evidence="2 3">
    <name type="scientific">Curvularia kusanoi</name>
    <name type="common">Cochliobolus kusanoi</name>
    <dbReference type="NCBI Taxonomy" id="90978"/>
    <lineage>
        <taxon>Eukaryota</taxon>
        <taxon>Fungi</taxon>
        <taxon>Dikarya</taxon>
        <taxon>Ascomycota</taxon>
        <taxon>Pezizomycotina</taxon>
        <taxon>Dothideomycetes</taxon>
        <taxon>Pleosporomycetidae</taxon>
        <taxon>Pleosporales</taxon>
        <taxon>Pleosporineae</taxon>
        <taxon>Pleosporaceae</taxon>
        <taxon>Curvularia</taxon>
    </lineage>
</organism>
<evidence type="ECO:0000313" key="2">
    <source>
        <dbReference type="EMBL" id="KAF3002483.1"/>
    </source>
</evidence>
<dbReference type="AlphaFoldDB" id="A0A9P4W6P8"/>
<feature type="transmembrane region" description="Helical" evidence="1">
    <location>
        <begin position="16"/>
        <end position="36"/>
    </location>
</feature>
<keyword evidence="1" id="KW-0472">Membrane</keyword>
<dbReference type="Proteomes" id="UP000801428">
    <property type="component" value="Unassembled WGS sequence"/>
</dbReference>
<gene>
    <name evidence="2" type="ORF">E8E13_005716</name>
</gene>
<comment type="caution">
    <text evidence="2">The sequence shown here is derived from an EMBL/GenBank/DDBJ whole genome shotgun (WGS) entry which is preliminary data.</text>
</comment>
<keyword evidence="3" id="KW-1185">Reference proteome</keyword>
<dbReference type="EMBL" id="SWKU01000011">
    <property type="protein sequence ID" value="KAF3002483.1"/>
    <property type="molecule type" value="Genomic_DNA"/>
</dbReference>
<proteinExistence type="predicted"/>
<name>A0A9P4W6P8_CURKU</name>
<dbReference type="OrthoDB" id="8062037at2759"/>
<evidence type="ECO:0000313" key="3">
    <source>
        <dbReference type="Proteomes" id="UP000801428"/>
    </source>
</evidence>
<reference evidence="2" key="1">
    <citation type="submission" date="2019-04" db="EMBL/GenBank/DDBJ databases">
        <title>Sequencing of skin fungus with MAO and IRED activity.</title>
        <authorList>
            <person name="Marsaioli A.J."/>
            <person name="Bonatto J.M.C."/>
            <person name="Reis Junior O."/>
        </authorList>
    </citation>
    <scope>NUCLEOTIDE SEQUENCE</scope>
    <source>
        <strain evidence="2">30M1</strain>
    </source>
</reference>